<feature type="region of interest" description="Disordered" evidence="1">
    <location>
        <begin position="37"/>
        <end position="151"/>
    </location>
</feature>
<feature type="region of interest" description="Disordered" evidence="1">
    <location>
        <begin position="1457"/>
        <end position="1538"/>
    </location>
</feature>
<comment type="caution">
    <text evidence="2">The sequence shown here is derived from an EMBL/GenBank/DDBJ whole genome shotgun (WGS) entry which is preliminary data.</text>
</comment>
<feature type="compositionally biased region" description="Basic and acidic residues" evidence="1">
    <location>
        <begin position="1458"/>
        <end position="1473"/>
    </location>
</feature>
<feature type="region of interest" description="Disordered" evidence="1">
    <location>
        <begin position="1554"/>
        <end position="1573"/>
    </location>
</feature>
<evidence type="ECO:0000256" key="1">
    <source>
        <dbReference type="SAM" id="MobiDB-lite"/>
    </source>
</evidence>
<dbReference type="Proteomes" id="UP000030108">
    <property type="component" value="Unassembled WGS sequence"/>
</dbReference>
<feature type="compositionally biased region" description="Basic residues" evidence="1">
    <location>
        <begin position="783"/>
        <end position="792"/>
    </location>
</feature>
<feature type="compositionally biased region" description="Acidic residues" evidence="1">
    <location>
        <begin position="65"/>
        <end position="86"/>
    </location>
</feature>
<dbReference type="EMBL" id="JATN01000319">
    <property type="protein sequence ID" value="EUC61584.1"/>
    <property type="molecule type" value="Genomic_DNA"/>
</dbReference>
<feature type="compositionally biased region" description="Acidic residues" evidence="1">
    <location>
        <begin position="758"/>
        <end position="770"/>
    </location>
</feature>
<feature type="compositionally biased region" description="Polar residues" evidence="1">
    <location>
        <begin position="712"/>
        <end position="733"/>
    </location>
</feature>
<proteinExistence type="predicted"/>
<reference evidence="3" key="1">
    <citation type="journal article" date="2014" name="Genome Announc.">
        <title>Draft genome sequence of the plant-pathogenic soil fungus Rhizoctonia solani anastomosis group 3 strain Rhs1AP.</title>
        <authorList>
            <person name="Cubeta M.A."/>
            <person name="Thomas E."/>
            <person name="Dean R.A."/>
            <person name="Jabaji S."/>
            <person name="Neate S.M."/>
            <person name="Tavantzis S."/>
            <person name="Toda T."/>
            <person name="Vilgalys R."/>
            <person name="Bharathan N."/>
            <person name="Fedorova-Abrams N."/>
            <person name="Pakala S.B."/>
            <person name="Pakala S.M."/>
            <person name="Zafar N."/>
            <person name="Joardar V."/>
            <person name="Losada L."/>
            <person name="Nierman W.C."/>
        </authorList>
    </citation>
    <scope>NUCLEOTIDE SEQUENCE [LARGE SCALE GENOMIC DNA]</scope>
    <source>
        <strain evidence="3">AG-3</strain>
    </source>
</reference>
<dbReference type="OrthoDB" id="3263647at2759"/>
<protein>
    <submittedName>
        <fullName evidence="2">Uncharacterized protein</fullName>
    </submittedName>
</protein>
<name>X8JD34_9AGAM</name>
<evidence type="ECO:0000313" key="3">
    <source>
        <dbReference type="Proteomes" id="UP000030108"/>
    </source>
</evidence>
<feature type="compositionally biased region" description="Polar residues" evidence="1">
    <location>
        <begin position="1495"/>
        <end position="1538"/>
    </location>
</feature>
<sequence>MKGPRAIVEVDGEKMTKLEEFLGRCMDAFAAKFPYRHPETDPAQIPKNLRHLQYSQSDWPGLPSDDNDDDESDGDEDEEVSDDQSNPDDAPSASEEEEMDIPEDEDRNESQSLEQIISEAGKAEGAEIVTGPSDEMGPGKGPTLKDAPDGNKTTRATLAAAVAARKIFQPYNTTWDSWEHAFKKLGEMGDKSWAECDPEELKSNRRQERVPDIIHNVLDVLYYTTGYELYATGVVLSEDQAFKFHTTTPRSQHFSECPDGNSARDSFVRFVNSYIGPGLCTSIKCPAPVVYPDPRREDHPTFPAGIIATHEQRQRLLTDYLAYKIAWQGGGASVPYDILLQQHEEGRQDLIANHVLPPGVEYLKSPMLMEPEELEAMISHVIAGDQDKIPADRQFRFEQSAPGMFASNYTAGRYPQATMVYRPDSQAYVVALEEHAHLTSSPRTDGLPSIGEYEEPYISFTEESIETYRAILRPEDCWWGLLEASQQHDRLFPAQATGLDWDMMSTNMPHIMKQRPSPASAGDHIVSDSSWLPKPYFDWRATDHQPWSLLAGIHFCRPERWQHSASGTILGGPFGVKWTVIFLGHLKHNIRRYVEKQERWVSHYAQMTLEVGPAVRFSFEPGHVQQVDATIEIMRIALQKSAKRLEDLYSSRRITSGHEFAMRHAVAAHSNIPSSPTQFETVYQEPGHDPWDETMSDVEKSAWYEHPFVDTSSKMSESTAPSIRNIGTSTLARRTSKRAAPTDSISPSHIRRRTTNESGEEDEDMYQPDEADVKGKAPEKRLRNPKTGHQGRRIPVMDMQPVEPDLLPSESIDISMANTQGSDTLANQGDLLANIYPCLGLPPPHWQADLAFLSENLERSYITDMDTEFTQEACQRLPSLVDTMVQSISRLSGCLMSARTVSYDYENRSTVKAYSMITNSIRHCLDEDDARADMSNFMHSAFQNIGQGFERQPLHVYPMIYSSPFWRGRPVLPPKHPDAEQRRLHLKDWMGVSQVWQGLEELTTDALAARVAHGHPPPFAPHRMPANLPWHVDLDEWPEEHVNSLYDWIFDHQERIEVGDVEAESTAPQFLENNAEEPYRKDGHGLLDSYNEHSAFYSRVMQHFRFDKDVYLPRIVKNPRWFTLAVLLELQYLLTPEVQGLLDYVEQNQLLTPPERTTDPSDPPLLMLMPTSDCNLVVFINTLNFPIAVYMWNNANYNLYNILALWRFVGVRRALLHNGRVAGGVKGAFQVAMTLIAFLKLKHDLTSGRIPLAEGVINWGPTEDEQIKQIALTLSRQIQDSIDSTTRPLIHQGIVFDQWSPTRVYFQAATSEEVVNHDWPYEAFGQYNNPRETTQDPDDQDGDKDTAKSPEQEILDLTTPSPVAHEEFDTRDAMELSPSPAPIPAEAIATASSAPDTESGPAAVAKSPADIAFAAAQSFVTDVLGYDLDDGNPWEPYRAKLEVAFRFLISAGINQADESQKESMEQSVDRPMAEPETQSSASRIIIRPSTEKLRSNNLPETGDATSVRPSRSLSAPHSSRGSGTSSAPGNTSIGFPLFTSTPQVASRQTTLHRNVSSASGLARPQLRSPADTPTTSIAAGLTDRAVTGSVLDVAVRLSPRLEVVLASTG</sequence>
<gene>
    <name evidence="2" type="ORF">RSOL_400540</name>
</gene>
<feature type="non-terminal residue" evidence="2">
    <location>
        <position position="1609"/>
    </location>
</feature>
<accession>X8JD34</accession>
<feature type="region of interest" description="Disordered" evidence="1">
    <location>
        <begin position="712"/>
        <end position="792"/>
    </location>
</feature>
<feature type="region of interest" description="Disordered" evidence="1">
    <location>
        <begin position="1323"/>
        <end position="1363"/>
    </location>
</feature>
<feature type="compositionally biased region" description="Acidic residues" evidence="1">
    <location>
        <begin position="94"/>
        <end position="107"/>
    </location>
</feature>
<evidence type="ECO:0000313" key="2">
    <source>
        <dbReference type="EMBL" id="EUC61584.1"/>
    </source>
</evidence>
<organism evidence="2 3">
    <name type="scientific">Rhizoctonia solani AG-3 Rhs1AP</name>
    <dbReference type="NCBI Taxonomy" id="1086054"/>
    <lineage>
        <taxon>Eukaryota</taxon>
        <taxon>Fungi</taxon>
        <taxon>Dikarya</taxon>
        <taxon>Basidiomycota</taxon>
        <taxon>Agaricomycotina</taxon>
        <taxon>Agaricomycetes</taxon>
        <taxon>Cantharellales</taxon>
        <taxon>Ceratobasidiaceae</taxon>
        <taxon>Rhizoctonia</taxon>
    </lineage>
</organism>
<feature type="compositionally biased region" description="Basic and acidic residues" evidence="1">
    <location>
        <begin position="771"/>
        <end position="782"/>
    </location>
</feature>